<feature type="compositionally biased region" description="Pro residues" evidence="2">
    <location>
        <begin position="43"/>
        <end position="63"/>
    </location>
</feature>
<sequence>MSESTDHATDVTQDAALPPADAQPAEAGSGAPSEEAVEAAPTDPAPGSAPRPRPVPRPVPRPAARPATAPATASAAPAVAAVVPDEQAQIQAAVAFGRVDEDGTVHVTEAAGERVVGQFPGVTPDEAMSLYVRRYLDLQSKVALFEARLGTAELTPKEIDATLVKLTEEVAEPAAVGDLDGLRARVEALRSIAAGRRAELDAERAAAKEAALAARTEIVEAAERLATADPAKIQWKPAGEELRALLERWKTAQRSGPRLDRPSEEALWKRFSHARTTFDRERRHFFAELEKQNSDARSTKAALVDEAEKLSSSTDWGATAGAYRDLMTRWKSAGRANRKDDDALWARFRAAQDAFFSARDAANAETDAEYAENLVVKEAILAEAEALVPVTDLGQAKTTLRALQERWESAGKVPRGDVQRIEARMRAVENAVRDAEQEKWTRSNPETRARAEGAAAQLEAAIAGLEADLAAARAKGDARATGELESALAARKLWLEQVVKAAEDSRG</sequence>
<feature type="compositionally biased region" description="Low complexity" evidence="2">
    <location>
        <begin position="64"/>
        <end position="79"/>
    </location>
</feature>
<organism evidence="3 4">
    <name type="scientific">Sanguibacter suaedae</name>
    <dbReference type="NCBI Taxonomy" id="2795737"/>
    <lineage>
        <taxon>Bacteria</taxon>
        <taxon>Bacillati</taxon>
        <taxon>Actinomycetota</taxon>
        <taxon>Actinomycetes</taxon>
        <taxon>Micrococcales</taxon>
        <taxon>Sanguibacteraceae</taxon>
        <taxon>Sanguibacter</taxon>
    </lineage>
</organism>
<name>A0A934I502_9MICO</name>
<dbReference type="AlphaFoldDB" id="A0A934I502"/>
<feature type="coiled-coil region" evidence="1">
    <location>
        <begin position="418"/>
        <end position="475"/>
    </location>
</feature>
<reference evidence="3" key="1">
    <citation type="submission" date="2020-12" db="EMBL/GenBank/DDBJ databases">
        <title>Sanguibacter suaedae sp. nov., isolated from Suaeda aralocaspica.</title>
        <authorList>
            <person name="Ma Q."/>
        </authorList>
    </citation>
    <scope>NUCLEOTIDE SEQUENCE</scope>
    <source>
        <strain evidence="3">YZGR15</strain>
    </source>
</reference>
<evidence type="ECO:0000256" key="1">
    <source>
        <dbReference type="SAM" id="Coils"/>
    </source>
</evidence>
<dbReference type="Proteomes" id="UP000602087">
    <property type="component" value="Unassembled WGS sequence"/>
</dbReference>
<evidence type="ECO:0000313" key="3">
    <source>
        <dbReference type="EMBL" id="MBI9115323.1"/>
    </source>
</evidence>
<feature type="compositionally biased region" description="Low complexity" evidence="2">
    <location>
        <begin position="13"/>
        <end position="42"/>
    </location>
</feature>
<proteinExistence type="predicted"/>
<dbReference type="InterPro" id="IPR007139">
    <property type="entry name" value="DUF349"/>
</dbReference>
<evidence type="ECO:0000313" key="4">
    <source>
        <dbReference type="Proteomes" id="UP000602087"/>
    </source>
</evidence>
<dbReference type="Pfam" id="PF03993">
    <property type="entry name" value="DUF349"/>
    <property type="match status" value="3"/>
</dbReference>
<keyword evidence="1" id="KW-0175">Coiled coil</keyword>
<dbReference type="RefSeq" id="WP_198733887.1">
    <property type="nucleotide sequence ID" value="NZ_JAEINH010000007.1"/>
</dbReference>
<dbReference type="EMBL" id="JAEINH010000007">
    <property type="protein sequence ID" value="MBI9115323.1"/>
    <property type="molecule type" value="Genomic_DNA"/>
</dbReference>
<keyword evidence="4" id="KW-1185">Reference proteome</keyword>
<gene>
    <name evidence="3" type="ORF">JAV76_09920</name>
</gene>
<comment type="caution">
    <text evidence="3">The sequence shown here is derived from an EMBL/GenBank/DDBJ whole genome shotgun (WGS) entry which is preliminary data.</text>
</comment>
<protein>
    <submittedName>
        <fullName evidence="3">DUF349 domain-containing protein</fullName>
    </submittedName>
</protein>
<accession>A0A934I502</accession>
<evidence type="ECO:0000256" key="2">
    <source>
        <dbReference type="SAM" id="MobiDB-lite"/>
    </source>
</evidence>
<feature type="region of interest" description="Disordered" evidence="2">
    <location>
        <begin position="1"/>
        <end position="79"/>
    </location>
</feature>